<protein>
    <submittedName>
        <fullName evidence="1">Uncharacterized protein</fullName>
    </submittedName>
</protein>
<proteinExistence type="predicted"/>
<evidence type="ECO:0000313" key="2">
    <source>
        <dbReference type="Proteomes" id="UP000729402"/>
    </source>
</evidence>
<evidence type="ECO:0000313" key="1">
    <source>
        <dbReference type="EMBL" id="KAG8083686.1"/>
    </source>
</evidence>
<reference evidence="1" key="2">
    <citation type="submission" date="2021-02" db="EMBL/GenBank/DDBJ databases">
        <authorList>
            <person name="Kimball J.A."/>
            <person name="Haas M.W."/>
            <person name="Macchietto M."/>
            <person name="Kono T."/>
            <person name="Duquette J."/>
            <person name="Shao M."/>
        </authorList>
    </citation>
    <scope>NUCLEOTIDE SEQUENCE</scope>
    <source>
        <tissue evidence="1">Fresh leaf tissue</tissue>
    </source>
</reference>
<dbReference type="Proteomes" id="UP000729402">
    <property type="component" value="Unassembled WGS sequence"/>
</dbReference>
<keyword evidence="2" id="KW-1185">Reference proteome</keyword>
<comment type="caution">
    <text evidence="1">The sequence shown here is derived from an EMBL/GenBank/DDBJ whole genome shotgun (WGS) entry which is preliminary data.</text>
</comment>
<dbReference type="OrthoDB" id="10634388at2759"/>
<accession>A0A8J5W155</accession>
<gene>
    <name evidence="1" type="ORF">GUJ93_ZPchr0016g2564</name>
</gene>
<name>A0A8J5W155_ZIZPA</name>
<dbReference type="EMBL" id="JAAALK010000084">
    <property type="protein sequence ID" value="KAG8083686.1"/>
    <property type="molecule type" value="Genomic_DNA"/>
</dbReference>
<reference evidence="1" key="1">
    <citation type="journal article" date="2021" name="bioRxiv">
        <title>Whole Genome Assembly and Annotation of Northern Wild Rice, Zizania palustris L., Supports a Whole Genome Duplication in the Zizania Genus.</title>
        <authorList>
            <person name="Haas M."/>
            <person name="Kono T."/>
            <person name="Macchietto M."/>
            <person name="Millas R."/>
            <person name="McGilp L."/>
            <person name="Shao M."/>
            <person name="Duquette J."/>
            <person name="Hirsch C.N."/>
            <person name="Kimball J."/>
        </authorList>
    </citation>
    <scope>NUCLEOTIDE SEQUENCE</scope>
    <source>
        <tissue evidence="1">Fresh leaf tissue</tissue>
    </source>
</reference>
<sequence>MLLSRQSEPPSSRADALQLRSSSPLVARWVRVIFVRTATLGSTAGLCLWGQIPLFAGVHPWGWIPLICGGWKWEPIGVEVTDSVQDYPCIYSGEKRLFSALGDDSFYPTMRGHSHTHHESSTYIATTSSYAVLPHSTTISSPYYHDSNRYPPGLASSYGLTGLAGSSQMRQASSRQLEQPYQNRHVKKY</sequence>
<dbReference type="AlphaFoldDB" id="A0A8J5W155"/>
<organism evidence="1 2">
    <name type="scientific">Zizania palustris</name>
    <name type="common">Northern wild rice</name>
    <dbReference type="NCBI Taxonomy" id="103762"/>
    <lineage>
        <taxon>Eukaryota</taxon>
        <taxon>Viridiplantae</taxon>
        <taxon>Streptophyta</taxon>
        <taxon>Embryophyta</taxon>
        <taxon>Tracheophyta</taxon>
        <taxon>Spermatophyta</taxon>
        <taxon>Magnoliopsida</taxon>
        <taxon>Liliopsida</taxon>
        <taxon>Poales</taxon>
        <taxon>Poaceae</taxon>
        <taxon>BOP clade</taxon>
        <taxon>Oryzoideae</taxon>
        <taxon>Oryzeae</taxon>
        <taxon>Zizaniinae</taxon>
        <taxon>Zizania</taxon>
    </lineage>
</organism>